<keyword evidence="2" id="KW-1185">Reference proteome</keyword>
<reference evidence="1 2" key="1">
    <citation type="submission" date="2014-04" db="EMBL/GenBank/DDBJ databases">
        <authorList>
            <consortium name="DOE Joint Genome Institute"/>
            <person name="Kuo A."/>
            <person name="Kohler A."/>
            <person name="Nagy L.G."/>
            <person name="Floudas D."/>
            <person name="Copeland A."/>
            <person name="Barry K.W."/>
            <person name="Cichocki N."/>
            <person name="Veneault-Fourrey C."/>
            <person name="LaButti K."/>
            <person name="Lindquist E.A."/>
            <person name="Lipzen A."/>
            <person name="Lundell T."/>
            <person name="Morin E."/>
            <person name="Murat C."/>
            <person name="Sun H."/>
            <person name="Tunlid A."/>
            <person name="Henrissat B."/>
            <person name="Grigoriev I.V."/>
            <person name="Hibbett D.S."/>
            <person name="Martin F."/>
            <person name="Nordberg H.P."/>
            <person name="Cantor M.N."/>
            <person name="Hua S.X."/>
        </authorList>
    </citation>
    <scope>NUCLEOTIDE SEQUENCE [LARGE SCALE GENOMIC DNA]</scope>
    <source>
        <strain evidence="1 2">Foug A</strain>
    </source>
</reference>
<protein>
    <recommendedName>
        <fullName evidence="3">Peptidase A1 domain-containing protein</fullName>
    </recommendedName>
</protein>
<dbReference type="STRING" id="1036808.A0A0C3D3P6"/>
<dbReference type="InterPro" id="IPR021109">
    <property type="entry name" value="Peptidase_aspartic_dom_sf"/>
</dbReference>
<dbReference type="Proteomes" id="UP000053989">
    <property type="component" value="Unassembled WGS sequence"/>
</dbReference>
<feature type="non-terminal residue" evidence="1">
    <location>
        <position position="1"/>
    </location>
</feature>
<sequence>IDSKFVNKHSLETYAIPPLELHLLDDGSSNTFVTKATKLNIQFSTGEVTSETFFVTPLDSSCVLVLGHSWLTHYNLLIDWVLGHIEFRKSTL</sequence>
<dbReference type="AlphaFoldDB" id="A0A0C3D3P6"/>
<evidence type="ECO:0000313" key="1">
    <source>
        <dbReference type="EMBL" id="KIM50721.1"/>
    </source>
</evidence>
<dbReference type="OrthoDB" id="2684341at2759"/>
<reference evidence="2" key="2">
    <citation type="submission" date="2015-01" db="EMBL/GenBank/DDBJ databases">
        <title>Evolutionary Origins and Diversification of the Mycorrhizal Mutualists.</title>
        <authorList>
            <consortium name="DOE Joint Genome Institute"/>
            <consortium name="Mycorrhizal Genomics Consortium"/>
            <person name="Kohler A."/>
            <person name="Kuo A."/>
            <person name="Nagy L.G."/>
            <person name="Floudas D."/>
            <person name="Copeland A."/>
            <person name="Barry K.W."/>
            <person name="Cichocki N."/>
            <person name="Veneault-Fourrey C."/>
            <person name="LaButti K."/>
            <person name="Lindquist E.A."/>
            <person name="Lipzen A."/>
            <person name="Lundell T."/>
            <person name="Morin E."/>
            <person name="Murat C."/>
            <person name="Riley R."/>
            <person name="Ohm R."/>
            <person name="Sun H."/>
            <person name="Tunlid A."/>
            <person name="Henrissat B."/>
            <person name="Grigoriev I.V."/>
            <person name="Hibbett D.S."/>
            <person name="Martin F."/>
        </authorList>
    </citation>
    <scope>NUCLEOTIDE SEQUENCE [LARGE SCALE GENOMIC DNA]</scope>
    <source>
        <strain evidence="2">Foug A</strain>
    </source>
</reference>
<organism evidence="1 2">
    <name type="scientific">Scleroderma citrinum Foug A</name>
    <dbReference type="NCBI Taxonomy" id="1036808"/>
    <lineage>
        <taxon>Eukaryota</taxon>
        <taxon>Fungi</taxon>
        <taxon>Dikarya</taxon>
        <taxon>Basidiomycota</taxon>
        <taxon>Agaricomycotina</taxon>
        <taxon>Agaricomycetes</taxon>
        <taxon>Agaricomycetidae</taxon>
        <taxon>Boletales</taxon>
        <taxon>Sclerodermatineae</taxon>
        <taxon>Sclerodermataceae</taxon>
        <taxon>Scleroderma</taxon>
    </lineage>
</organism>
<gene>
    <name evidence="1" type="ORF">SCLCIDRAFT_144763</name>
</gene>
<evidence type="ECO:0008006" key="3">
    <source>
        <dbReference type="Google" id="ProtNLM"/>
    </source>
</evidence>
<dbReference type="InParanoid" id="A0A0C3D3P6"/>
<proteinExistence type="predicted"/>
<dbReference type="HOGENOM" id="CLU_131876_0_0_1"/>
<name>A0A0C3D3P6_9AGAM</name>
<accession>A0A0C3D3P6</accession>
<dbReference type="Gene3D" id="2.40.70.10">
    <property type="entry name" value="Acid Proteases"/>
    <property type="match status" value="1"/>
</dbReference>
<evidence type="ECO:0000313" key="2">
    <source>
        <dbReference type="Proteomes" id="UP000053989"/>
    </source>
</evidence>
<dbReference type="EMBL" id="KN822341">
    <property type="protein sequence ID" value="KIM50721.1"/>
    <property type="molecule type" value="Genomic_DNA"/>
</dbReference>